<dbReference type="AlphaFoldDB" id="U5E6V9"/>
<accession>U5E6V9</accession>
<proteinExistence type="predicted"/>
<sequence length="176" mass="19004">MHLASPMPDQAKPPAPRPPDQATRPDAPRRRATRPAIRVLTADPALPASTGPAMRLVGNRSRGLKDRETRVARAHLPPAVRVDPATHSGTRVRPAAATPRVPRARTATRRTRVLPAVSVRWVGPAHPTEAGPARRSSVVRARSRVLRRRAVRRRAVRRRAVGGPAMSAPNQGGRAA</sequence>
<feature type="compositionally biased region" description="Low complexity" evidence="1">
    <location>
        <begin position="91"/>
        <end position="101"/>
    </location>
</feature>
<dbReference type="EMBL" id="BAFO02000006">
    <property type="protein sequence ID" value="GAD82093.1"/>
    <property type="molecule type" value="Genomic_DNA"/>
</dbReference>
<feature type="region of interest" description="Disordered" evidence="1">
    <location>
        <begin position="150"/>
        <end position="176"/>
    </location>
</feature>
<feature type="region of interest" description="Disordered" evidence="1">
    <location>
        <begin position="1"/>
        <end position="106"/>
    </location>
</feature>
<keyword evidence="3" id="KW-1185">Reference proteome</keyword>
<evidence type="ECO:0000313" key="2">
    <source>
        <dbReference type="EMBL" id="GAD82093.1"/>
    </source>
</evidence>
<reference evidence="2 3" key="1">
    <citation type="journal article" date="2014" name="BMC Genomics">
        <title>Genome based analysis of type-I polyketide synthase and nonribosomal peptide synthetase gene clusters in seven strains of five representative Nocardia species.</title>
        <authorList>
            <person name="Komaki H."/>
            <person name="Ichikawa N."/>
            <person name="Hosoyama A."/>
            <person name="Takahashi-Nakaguchi A."/>
            <person name="Matsuzawa T."/>
            <person name="Suzuki K."/>
            <person name="Fujita N."/>
            <person name="Gonoi T."/>
        </authorList>
    </citation>
    <scope>NUCLEOTIDE SEQUENCE [LARGE SCALE GENOMIC DNA]</scope>
    <source>
        <strain evidence="2 3">NBRC 15531</strain>
    </source>
</reference>
<dbReference type="Proteomes" id="UP000017048">
    <property type="component" value="Unassembled WGS sequence"/>
</dbReference>
<protein>
    <submittedName>
        <fullName evidence="2">Uncharacterized protein</fullName>
    </submittedName>
</protein>
<evidence type="ECO:0000313" key="3">
    <source>
        <dbReference type="Proteomes" id="UP000017048"/>
    </source>
</evidence>
<name>U5E6V9_NOCAS</name>
<feature type="compositionally biased region" description="Basic residues" evidence="1">
    <location>
        <begin position="150"/>
        <end position="160"/>
    </location>
</feature>
<organism evidence="2 3">
    <name type="scientific">Nocardia asteroides NBRC 15531</name>
    <dbReference type="NCBI Taxonomy" id="1110697"/>
    <lineage>
        <taxon>Bacteria</taxon>
        <taxon>Bacillati</taxon>
        <taxon>Actinomycetota</taxon>
        <taxon>Actinomycetes</taxon>
        <taxon>Mycobacteriales</taxon>
        <taxon>Nocardiaceae</taxon>
        <taxon>Nocardia</taxon>
    </lineage>
</organism>
<evidence type="ECO:0000256" key="1">
    <source>
        <dbReference type="SAM" id="MobiDB-lite"/>
    </source>
</evidence>
<comment type="caution">
    <text evidence="2">The sequence shown here is derived from an EMBL/GenBank/DDBJ whole genome shotgun (WGS) entry which is preliminary data.</text>
</comment>
<gene>
    <name evidence="2" type="ORF">NCAST_06_00100</name>
</gene>